<gene>
    <name evidence="1" type="ORF">F383_36783</name>
</gene>
<name>A0A0B0MAZ8_GOSAR</name>
<reference evidence="2" key="1">
    <citation type="submission" date="2014-09" db="EMBL/GenBank/DDBJ databases">
        <authorList>
            <person name="Mudge J."/>
            <person name="Ramaraj T."/>
            <person name="Lindquist I.E."/>
            <person name="Bharti A.K."/>
            <person name="Sundararajan A."/>
            <person name="Cameron C.T."/>
            <person name="Woodward J.E."/>
            <person name="May G.D."/>
            <person name="Brubaker C."/>
            <person name="Broadhvest J."/>
            <person name="Wilkins T.A."/>
        </authorList>
    </citation>
    <scope>NUCLEOTIDE SEQUENCE</scope>
    <source>
        <strain evidence="2">cv. AKA8401</strain>
    </source>
</reference>
<accession>A0A0B0MAZ8</accession>
<comment type="caution">
    <text evidence="1">The sequence shown here is derived from an EMBL/GenBank/DDBJ whole genome shotgun (WGS) entry which is preliminary data.</text>
</comment>
<protein>
    <submittedName>
        <fullName evidence="1">Uncharacterized protein</fullName>
    </submittedName>
</protein>
<proteinExistence type="predicted"/>
<organism evidence="1 2">
    <name type="scientific">Gossypium arboreum</name>
    <name type="common">Tree cotton</name>
    <name type="synonym">Gossypium nanking</name>
    <dbReference type="NCBI Taxonomy" id="29729"/>
    <lineage>
        <taxon>Eukaryota</taxon>
        <taxon>Viridiplantae</taxon>
        <taxon>Streptophyta</taxon>
        <taxon>Embryophyta</taxon>
        <taxon>Tracheophyta</taxon>
        <taxon>Spermatophyta</taxon>
        <taxon>Magnoliopsida</taxon>
        <taxon>eudicotyledons</taxon>
        <taxon>Gunneridae</taxon>
        <taxon>Pentapetalae</taxon>
        <taxon>rosids</taxon>
        <taxon>malvids</taxon>
        <taxon>Malvales</taxon>
        <taxon>Malvaceae</taxon>
        <taxon>Malvoideae</taxon>
        <taxon>Gossypium</taxon>
    </lineage>
</organism>
<keyword evidence="2" id="KW-1185">Reference proteome</keyword>
<sequence length="26" mass="3093">MANYQITLNKYKPTHLAKFIMTHISK</sequence>
<dbReference type="EMBL" id="JRRC01009973">
    <property type="protein sequence ID" value="KHF97521.1"/>
    <property type="molecule type" value="Genomic_DNA"/>
</dbReference>
<dbReference type="Proteomes" id="UP000032142">
    <property type="component" value="Unassembled WGS sequence"/>
</dbReference>
<evidence type="ECO:0000313" key="2">
    <source>
        <dbReference type="Proteomes" id="UP000032142"/>
    </source>
</evidence>
<evidence type="ECO:0000313" key="1">
    <source>
        <dbReference type="EMBL" id="KHF97521.1"/>
    </source>
</evidence>
<dbReference type="AlphaFoldDB" id="A0A0B0MAZ8"/>